<dbReference type="InterPro" id="IPR009311">
    <property type="entry name" value="IFI6/IFI27-like"/>
</dbReference>
<dbReference type="PANTHER" id="PTHR16932:SF18">
    <property type="entry name" value="INTERFERON, ALPHA-INDUCIBLE PROTEIN 27-LIKE 2"/>
    <property type="match status" value="1"/>
</dbReference>
<comment type="subcellular location">
    <subcellularLocation>
        <location evidence="1">Membrane</location>
        <topology evidence="1">Multi-pass membrane protein</topology>
    </subcellularLocation>
</comment>
<evidence type="ECO:0000256" key="3">
    <source>
        <dbReference type="ARBA" id="ARBA00022692"/>
    </source>
</evidence>
<dbReference type="PANTHER" id="PTHR16932">
    <property type="entry name" value="INTERFERON ALPHA-INDUCIBLE PROTEIN 27"/>
    <property type="match status" value="1"/>
</dbReference>
<dbReference type="Gene3D" id="6.10.110.10">
    <property type="match status" value="1"/>
</dbReference>
<accession>A0AAN6VIX5</accession>
<evidence type="ECO:0000313" key="8">
    <source>
        <dbReference type="Proteomes" id="UP001302745"/>
    </source>
</evidence>
<keyword evidence="4 6" id="KW-1133">Transmembrane helix</keyword>
<evidence type="ECO:0000256" key="6">
    <source>
        <dbReference type="SAM" id="Phobius"/>
    </source>
</evidence>
<evidence type="ECO:0000256" key="5">
    <source>
        <dbReference type="ARBA" id="ARBA00023136"/>
    </source>
</evidence>
<dbReference type="GO" id="GO:0016020">
    <property type="term" value="C:membrane"/>
    <property type="evidence" value="ECO:0007669"/>
    <property type="project" value="UniProtKB-SubCell"/>
</dbReference>
<reference evidence="7" key="1">
    <citation type="journal article" date="2023" name="Mol. Phylogenet. Evol.">
        <title>Genome-scale phylogeny and comparative genomics of the fungal order Sordariales.</title>
        <authorList>
            <person name="Hensen N."/>
            <person name="Bonometti L."/>
            <person name="Westerberg I."/>
            <person name="Brannstrom I.O."/>
            <person name="Guillou S."/>
            <person name="Cros-Aarteil S."/>
            <person name="Calhoun S."/>
            <person name="Haridas S."/>
            <person name="Kuo A."/>
            <person name="Mondo S."/>
            <person name="Pangilinan J."/>
            <person name="Riley R."/>
            <person name="LaButti K."/>
            <person name="Andreopoulos B."/>
            <person name="Lipzen A."/>
            <person name="Chen C."/>
            <person name="Yan M."/>
            <person name="Daum C."/>
            <person name="Ng V."/>
            <person name="Clum A."/>
            <person name="Steindorff A."/>
            <person name="Ohm R.A."/>
            <person name="Martin F."/>
            <person name="Silar P."/>
            <person name="Natvig D.O."/>
            <person name="Lalanne C."/>
            <person name="Gautier V."/>
            <person name="Ament-Velasquez S.L."/>
            <person name="Kruys A."/>
            <person name="Hutchinson M.I."/>
            <person name="Powell A.J."/>
            <person name="Barry K."/>
            <person name="Miller A.N."/>
            <person name="Grigoriev I.V."/>
            <person name="Debuchy R."/>
            <person name="Gladieux P."/>
            <person name="Hiltunen Thoren M."/>
            <person name="Johannesson H."/>
        </authorList>
    </citation>
    <scope>NUCLEOTIDE SEQUENCE</scope>
    <source>
        <strain evidence="7">CBS 538.74</strain>
    </source>
</reference>
<evidence type="ECO:0000256" key="4">
    <source>
        <dbReference type="ARBA" id="ARBA00022989"/>
    </source>
</evidence>
<evidence type="ECO:0000256" key="1">
    <source>
        <dbReference type="ARBA" id="ARBA00004141"/>
    </source>
</evidence>
<dbReference type="Proteomes" id="UP001302745">
    <property type="component" value="Unassembled WGS sequence"/>
</dbReference>
<organism evidence="7 8">
    <name type="scientific">Chaetomidium leptoderma</name>
    <dbReference type="NCBI Taxonomy" id="669021"/>
    <lineage>
        <taxon>Eukaryota</taxon>
        <taxon>Fungi</taxon>
        <taxon>Dikarya</taxon>
        <taxon>Ascomycota</taxon>
        <taxon>Pezizomycotina</taxon>
        <taxon>Sordariomycetes</taxon>
        <taxon>Sordariomycetidae</taxon>
        <taxon>Sordariales</taxon>
        <taxon>Chaetomiaceae</taxon>
        <taxon>Chaetomidium</taxon>
    </lineage>
</organism>
<keyword evidence="8" id="KW-1185">Reference proteome</keyword>
<protein>
    <submittedName>
        <fullName evidence="7">Uncharacterized protein</fullName>
    </submittedName>
</protein>
<feature type="transmembrane region" description="Helical" evidence="6">
    <location>
        <begin position="12"/>
        <end position="36"/>
    </location>
</feature>
<proteinExistence type="inferred from homology"/>
<gene>
    <name evidence="7" type="ORF">C8A00DRAFT_36368</name>
</gene>
<comment type="similarity">
    <text evidence="2">Belongs to the IFI6/IFI27 family.</text>
</comment>
<dbReference type="AlphaFoldDB" id="A0AAN6VIX5"/>
<reference evidence="7" key="2">
    <citation type="submission" date="2023-05" db="EMBL/GenBank/DDBJ databases">
        <authorList>
            <consortium name="Lawrence Berkeley National Laboratory"/>
            <person name="Steindorff A."/>
            <person name="Hensen N."/>
            <person name="Bonometti L."/>
            <person name="Westerberg I."/>
            <person name="Brannstrom I.O."/>
            <person name="Guillou S."/>
            <person name="Cros-Aarteil S."/>
            <person name="Calhoun S."/>
            <person name="Haridas S."/>
            <person name="Kuo A."/>
            <person name="Mondo S."/>
            <person name="Pangilinan J."/>
            <person name="Riley R."/>
            <person name="Labutti K."/>
            <person name="Andreopoulos B."/>
            <person name="Lipzen A."/>
            <person name="Chen C."/>
            <person name="Yanf M."/>
            <person name="Daum C."/>
            <person name="Ng V."/>
            <person name="Clum A."/>
            <person name="Ohm R."/>
            <person name="Martin F."/>
            <person name="Silar P."/>
            <person name="Natvig D."/>
            <person name="Lalanne C."/>
            <person name="Gautier V."/>
            <person name="Ament-Velasquez S.L."/>
            <person name="Kruys A."/>
            <person name="Hutchinson M.I."/>
            <person name="Powell A.J."/>
            <person name="Barry K."/>
            <person name="Miller A.N."/>
            <person name="Grigoriev I.V."/>
            <person name="Debuchy R."/>
            <person name="Gladieux P."/>
            <person name="Thoren M.H."/>
            <person name="Johannesson H."/>
        </authorList>
    </citation>
    <scope>NUCLEOTIDE SEQUENCE</scope>
    <source>
        <strain evidence="7">CBS 538.74</strain>
    </source>
</reference>
<comment type="caution">
    <text evidence="7">The sequence shown here is derived from an EMBL/GenBank/DDBJ whole genome shotgun (WGS) entry which is preliminary data.</text>
</comment>
<dbReference type="EMBL" id="MU857038">
    <property type="protein sequence ID" value="KAK4151021.1"/>
    <property type="molecule type" value="Genomic_DNA"/>
</dbReference>
<evidence type="ECO:0000256" key="2">
    <source>
        <dbReference type="ARBA" id="ARBA00007262"/>
    </source>
</evidence>
<keyword evidence="3 6" id="KW-0812">Transmembrane</keyword>
<sequence>MDEVRKTVGKYITAHAIVAAVAVGGAIVAMAPQVIIVPVLGLLGFTGNGVAASSIAATVHASIGNVAPGSLFATLQSAGAAGAGSGAVTAATQIAGSAVAAAAVGGRFLLSKALKAKL</sequence>
<feature type="transmembrane region" description="Helical" evidence="6">
    <location>
        <begin position="90"/>
        <end position="110"/>
    </location>
</feature>
<keyword evidence="5 6" id="KW-0472">Membrane</keyword>
<name>A0AAN6VIX5_9PEZI</name>
<dbReference type="Pfam" id="PF06140">
    <property type="entry name" value="Ifi-6-16"/>
    <property type="match status" value="1"/>
</dbReference>
<evidence type="ECO:0000313" key="7">
    <source>
        <dbReference type="EMBL" id="KAK4151021.1"/>
    </source>
</evidence>
<dbReference type="InterPro" id="IPR038213">
    <property type="entry name" value="IFI6/IFI27-like_sf"/>
</dbReference>